<accession>A0AAW9CPP7</accession>
<protein>
    <submittedName>
        <fullName evidence="2">Uncharacterized protein</fullName>
    </submittedName>
</protein>
<dbReference type="EMBL" id="QXCT01000001">
    <property type="protein sequence ID" value="MDW9250787.1"/>
    <property type="molecule type" value="Genomic_DNA"/>
</dbReference>
<evidence type="ECO:0000256" key="1">
    <source>
        <dbReference type="SAM" id="MobiDB-lite"/>
    </source>
</evidence>
<dbReference type="Proteomes" id="UP001272137">
    <property type="component" value="Unassembled WGS sequence"/>
</dbReference>
<dbReference type="AlphaFoldDB" id="A0AAW9CPP7"/>
<proteinExistence type="predicted"/>
<evidence type="ECO:0000313" key="2">
    <source>
        <dbReference type="EMBL" id="MDW9250787.1"/>
    </source>
</evidence>
<name>A0AAW9CPP7_BURTH</name>
<gene>
    <name evidence="2" type="ORF">C7S16_7216</name>
</gene>
<comment type="caution">
    <text evidence="2">The sequence shown here is derived from an EMBL/GenBank/DDBJ whole genome shotgun (WGS) entry which is preliminary data.</text>
</comment>
<evidence type="ECO:0000313" key="3">
    <source>
        <dbReference type="Proteomes" id="UP001272137"/>
    </source>
</evidence>
<feature type="region of interest" description="Disordered" evidence="1">
    <location>
        <begin position="1"/>
        <end position="37"/>
    </location>
</feature>
<reference evidence="2" key="1">
    <citation type="submission" date="2018-08" db="EMBL/GenBank/DDBJ databases">
        <title>Identification of Burkholderia cepacia strains that express a Burkholderia pseudomallei-like capsular polysaccharide.</title>
        <authorList>
            <person name="Burtnick M.N."/>
            <person name="Vongsouvath M."/>
            <person name="Newton P."/>
            <person name="Wuthiekanun V."/>
            <person name="Limmathurotsakul D."/>
            <person name="Brett P.J."/>
            <person name="Chantratita N."/>
            <person name="Dance D.A."/>
        </authorList>
    </citation>
    <scope>NUCLEOTIDE SEQUENCE</scope>
    <source>
        <strain evidence="2">SBXCC001</strain>
    </source>
</reference>
<organism evidence="2 3">
    <name type="scientific">Burkholderia thailandensis</name>
    <dbReference type="NCBI Taxonomy" id="57975"/>
    <lineage>
        <taxon>Bacteria</taxon>
        <taxon>Pseudomonadati</taxon>
        <taxon>Pseudomonadota</taxon>
        <taxon>Betaproteobacteria</taxon>
        <taxon>Burkholderiales</taxon>
        <taxon>Burkholderiaceae</taxon>
        <taxon>Burkholderia</taxon>
        <taxon>pseudomallei group</taxon>
    </lineage>
</organism>
<sequence length="37" mass="4272">MRRSAARRACFDRRRPTRAGSGATRARPEDLSDFYTI</sequence>